<protein>
    <submittedName>
        <fullName evidence="1">Anhydro-N-acetylmuramic acid kinase</fullName>
        <ecNumber evidence="1">2.7.1.170</ecNumber>
    </submittedName>
</protein>
<keyword evidence="1" id="KW-0808">Transferase</keyword>
<keyword evidence="2" id="KW-1185">Reference proteome</keyword>
<gene>
    <name evidence="1" type="ORF">ACI1P1_29360</name>
</gene>
<accession>A0ACC7P7X9</accession>
<evidence type="ECO:0000313" key="1">
    <source>
        <dbReference type="EMBL" id="MFM9332410.1"/>
    </source>
</evidence>
<organism evidence="1 2">
    <name type="scientific">Paenibacillus mesotrionivorans</name>
    <dbReference type="NCBI Taxonomy" id="3160968"/>
    <lineage>
        <taxon>Bacteria</taxon>
        <taxon>Bacillati</taxon>
        <taxon>Bacillota</taxon>
        <taxon>Bacilli</taxon>
        <taxon>Bacillales</taxon>
        <taxon>Paenibacillaceae</taxon>
        <taxon>Paenibacillus</taxon>
    </lineage>
</organism>
<proteinExistence type="predicted"/>
<comment type="caution">
    <text evidence="1">The sequence shown here is derived from an EMBL/GenBank/DDBJ whole genome shotgun (WGS) entry which is preliminary data.</text>
</comment>
<keyword evidence="1" id="KW-0418">Kinase</keyword>
<dbReference type="EC" id="2.7.1.170" evidence="1"/>
<sequence>MGKRCAIGLMSGTSVDGIDAALVEIAGRPGESSGLIGAGGTTGEAAGDGPDGGLSVKLLAFLNLPYPEDTRQAIFRLFDPASATVDKVGEMNVRLGKLYADAALAVAAKAGIAPEAVSVIGSHGQTLWHAPEQGYTVQIGEGSVIAELTGIPCVSDFRPADLAAGGQGAPLVPYTEYLLYRSPEETLLLQNIGGIGNITVIPAGADSSQVTAFDTGPGNMLIDGVMRRLTGGRTGMDEGGRLAATGRCCAELLERLQAEAYYRLQPPKSTGRELFGDAYVEQLMGWRQELGVSDADLVATVTRLTAWSIGDAYRRFVRDRHPAHRMIVGGGGSYNPTLLRDLREELAPVPLVTQEEIGLSSDAKEAVAFALLAECTLAGLPGSLPAVTGARHPAVLGKLSLPYGRSPR</sequence>
<reference evidence="1" key="1">
    <citation type="submission" date="2024-12" db="EMBL/GenBank/DDBJ databases">
        <authorList>
            <person name="Wu N."/>
        </authorList>
    </citation>
    <scope>NUCLEOTIDE SEQUENCE</scope>
    <source>
        <strain evidence="1">P15</strain>
    </source>
</reference>
<evidence type="ECO:0000313" key="2">
    <source>
        <dbReference type="Proteomes" id="UP001631969"/>
    </source>
</evidence>
<name>A0ACC7P7X9_9BACL</name>
<dbReference type="EMBL" id="JBJURJ010000030">
    <property type="protein sequence ID" value="MFM9332410.1"/>
    <property type="molecule type" value="Genomic_DNA"/>
</dbReference>
<dbReference type="Proteomes" id="UP001631969">
    <property type="component" value="Unassembled WGS sequence"/>
</dbReference>